<evidence type="ECO:0000313" key="4">
    <source>
        <dbReference type="Proteomes" id="UP000295506"/>
    </source>
</evidence>
<evidence type="ECO:0000313" key="3">
    <source>
        <dbReference type="EMBL" id="TDT86935.1"/>
    </source>
</evidence>
<name>A0AA94TJ82_9BACT</name>
<protein>
    <submittedName>
        <fullName evidence="3">Anti-sigma regulatory factor (Ser/Thr protein kinase)</fullName>
    </submittedName>
</protein>
<reference evidence="3 4" key="1">
    <citation type="submission" date="2019-03" db="EMBL/GenBank/DDBJ databases">
        <title>Genomic Encyclopedia of Type Strains, Phase IV (KMG-IV): sequencing the most valuable type-strain genomes for metagenomic binning, comparative biology and taxonomic classification.</title>
        <authorList>
            <person name="Goeker M."/>
        </authorList>
    </citation>
    <scope>NUCLEOTIDE SEQUENCE [LARGE SCALE GENOMIC DNA]</scope>
    <source>
        <strain evidence="3 4">DSM 101483</strain>
    </source>
</reference>
<dbReference type="Proteomes" id="UP000295506">
    <property type="component" value="Unassembled WGS sequence"/>
</dbReference>
<dbReference type="SUPFAM" id="SSF55874">
    <property type="entry name" value="ATPase domain of HSP90 chaperone/DNA topoisomerase II/histidine kinase"/>
    <property type="match status" value="1"/>
</dbReference>
<dbReference type="Gene3D" id="3.40.630.30">
    <property type="match status" value="1"/>
</dbReference>
<evidence type="ECO:0000256" key="1">
    <source>
        <dbReference type="ARBA" id="ARBA00022527"/>
    </source>
</evidence>
<gene>
    <name evidence="3" type="ORF">EDC59_11016</name>
</gene>
<evidence type="ECO:0000259" key="2">
    <source>
        <dbReference type="PROSITE" id="PS51186"/>
    </source>
</evidence>
<dbReference type="GO" id="GO:0016747">
    <property type="term" value="F:acyltransferase activity, transferring groups other than amino-acyl groups"/>
    <property type="evidence" value="ECO:0007669"/>
    <property type="project" value="InterPro"/>
</dbReference>
<dbReference type="InterPro" id="IPR000182">
    <property type="entry name" value="GNAT_dom"/>
</dbReference>
<proteinExistence type="predicted"/>
<accession>A0AA94TJ82</accession>
<dbReference type="PANTHER" id="PTHR35526">
    <property type="entry name" value="ANTI-SIGMA-F FACTOR RSBW-RELATED"/>
    <property type="match status" value="1"/>
</dbReference>
<dbReference type="InterPro" id="IPR050267">
    <property type="entry name" value="Anti-sigma-factor_SerPK"/>
</dbReference>
<comment type="caution">
    <text evidence="3">The sequence shown here is derived from an EMBL/GenBank/DDBJ whole genome shotgun (WGS) entry which is preliminary data.</text>
</comment>
<dbReference type="CDD" id="cd16936">
    <property type="entry name" value="HATPase_RsbW-like"/>
    <property type="match status" value="1"/>
</dbReference>
<keyword evidence="1" id="KW-0418">Kinase</keyword>
<dbReference type="Gene3D" id="3.30.565.10">
    <property type="entry name" value="Histidine kinase-like ATPase, C-terminal domain"/>
    <property type="match status" value="1"/>
</dbReference>
<dbReference type="InterPro" id="IPR003594">
    <property type="entry name" value="HATPase_dom"/>
</dbReference>
<keyword evidence="1" id="KW-0723">Serine/threonine-protein kinase</keyword>
<dbReference type="AlphaFoldDB" id="A0AA94TJ82"/>
<dbReference type="SUPFAM" id="SSF55729">
    <property type="entry name" value="Acyl-CoA N-acyltransferases (Nat)"/>
    <property type="match status" value="1"/>
</dbReference>
<dbReference type="PROSITE" id="PS51186">
    <property type="entry name" value="GNAT"/>
    <property type="match status" value="1"/>
</dbReference>
<dbReference type="InterPro" id="IPR016181">
    <property type="entry name" value="Acyl_CoA_acyltransferase"/>
</dbReference>
<keyword evidence="1" id="KW-0808">Transferase</keyword>
<dbReference type="InterPro" id="IPR036890">
    <property type="entry name" value="HATPase_C_sf"/>
</dbReference>
<sequence>MHHPAETPVRIFLAKLSLPVRKLMVRTAVECANQVARTLSFDSKETFAVKLAVDEAFSNAVDHFSGSPDDEQVHLEFYVEGDSLVVSIREKGIPFDQSRAERFTPGDLESANKPGLGSLLMLNAMDSVELFVHGRQGKEVRLTKKLRYGAIPADLLGTRPIRRREKRPTVADPEIRLARVEDLSEVCRLAWRCYGFTQEELLYDLEALTRKVESGEFKSVIAVDPESGALIGHEGFKYHDPSVKVPELGLAFVDPAYRSPGLPLKMARFLYDRAIAEGDRGIFDCSVTTHTFSQKAMQEMGSRPCCLMLGIAASGMQARELATSKQEKGSVMNHYFAIDRSPKTIFIPERHRAMAEDIYRWMDVPREFGHSETRAPEGESSVSVFPLPDELNVAFIVVHAIGKDSEREVSEGLQQCRAERKDAVYLFLPADVPASPFLVDRCEKMGFFLAGVMPHVHGGQDRVLLQFVDIPIDFDAIRIYGDMSRQLKSYVMSEQERVRSQR</sequence>
<dbReference type="RefSeq" id="WP_078063587.1">
    <property type="nucleotide sequence ID" value="NZ_CP014206.1"/>
</dbReference>
<dbReference type="GO" id="GO:0004674">
    <property type="term" value="F:protein serine/threonine kinase activity"/>
    <property type="evidence" value="ECO:0007669"/>
    <property type="project" value="UniProtKB-KW"/>
</dbReference>
<organism evidence="3 4">
    <name type="scientific">Pseudodesulfovibrio indicus</name>
    <dbReference type="NCBI Taxonomy" id="1716143"/>
    <lineage>
        <taxon>Bacteria</taxon>
        <taxon>Pseudomonadati</taxon>
        <taxon>Thermodesulfobacteriota</taxon>
        <taxon>Desulfovibrionia</taxon>
        <taxon>Desulfovibrionales</taxon>
        <taxon>Desulfovibrionaceae</taxon>
    </lineage>
</organism>
<dbReference type="PANTHER" id="PTHR35526:SF3">
    <property type="entry name" value="ANTI-SIGMA-F FACTOR RSBW"/>
    <property type="match status" value="1"/>
</dbReference>
<dbReference type="Pfam" id="PF13581">
    <property type="entry name" value="HATPase_c_2"/>
    <property type="match status" value="1"/>
</dbReference>
<feature type="domain" description="N-acetyltransferase" evidence="2">
    <location>
        <begin position="173"/>
        <end position="326"/>
    </location>
</feature>
<dbReference type="EMBL" id="SOBK01000010">
    <property type="protein sequence ID" value="TDT86935.1"/>
    <property type="molecule type" value="Genomic_DNA"/>
</dbReference>